<evidence type="ECO:0000313" key="8">
    <source>
        <dbReference type="Proteomes" id="UP000005798"/>
    </source>
</evidence>
<accession>B0N0Z6</accession>
<dbReference type="EC" id="2.3.1.-" evidence="5"/>
<dbReference type="InterPro" id="IPR039369">
    <property type="entry name" value="LacA-like"/>
</dbReference>
<evidence type="ECO:0000259" key="6">
    <source>
        <dbReference type="SMART" id="SM01266"/>
    </source>
</evidence>
<dbReference type="PANTHER" id="PTHR43017">
    <property type="entry name" value="GALACTOSIDE O-ACETYLTRANSFERASE"/>
    <property type="match status" value="1"/>
</dbReference>
<dbReference type="FunFam" id="2.160.10.10:FF:000025">
    <property type="entry name" value="Hexapeptide-repeat containing-acetyltransferase"/>
    <property type="match status" value="1"/>
</dbReference>
<protein>
    <recommendedName>
        <fullName evidence="5">Acetyltransferase</fullName>
        <ecNumber evidence="5">2.3.1.-</ecNumber>
    </recommendedName>
</protein>
<keyword evidence="4 5" id="KW-0012">Acyltransferase</keyword>
<comment type="caution">
    <text evidence="7">The sequence shown here is derived from an EMBL/GenBank/DDBJ whole genome shotgun (WGS) entry which is preliminary data.</text>
</comment>
<dbReference type="HOGENOM" id="CLU_051638_3_0_9"/>
<dbReference type="InterPro" id="IPR018357">
    <property type="entry name" value="Hexapep_transf_CS"/>
</dbReference>
<dbReference type="InterPro" id="IPR001451">
    <property type="entry name" value="Hexapep"/>
</dbReference>
<dbReference type="PANTHER" id="PTHR43017:SF1">
    <property type="entry name" value="ACETYLTRANSFERASE YJL218W-RELATED"/>
    <property type="match status" value="1"/>
</dbReference>
<dbReference type="eggNOG" id="COG0110">
    <property type="taxonomic scope" value="Bacteria"/>
</dbReference>
<name>B0N0Z6_9FIRM</name>
<evidence type="ECO:0000256" key="5">
    <source>
        <dbReference type="RuleBase" id="RU367021"/>
    </source>
</evidence>
<reference evidence="7" key="2">
    <citation type="submission" date="2014-06" db="EMBL/GenBank/DDBJ databases">
        <title>Draft genome sequence of Clostridium ramosum(DSM 1402).</title>
        <authorList>
            <person name="Sudarsanam P."/>
            <person name="Ley R."/>
            <person name="Guruge J."/>
            <person name="Turnbaugh P.J."/>
            <person name="Mahowald M."/>
            <person name="Liep D."/>
            <person name="Gordon J."/>
        </authorList>
    </citation>
    <scope>NUCLEOTIDE SEQUENCE</scope>
    <source>
        <strain evidence="7">DSM 1402</strain>
    </source>
</reference>
<keyword evidence="3" id="KW-0677">Repeat</keyword>
<dbReference type="SUPFAM" id="SSF51161">
    <property type="entry name" value="Trimeric LpxA-like enzymes"/>
    <property type="match status" value="1"/>
</dbReference>
<dbReference type="InterPro" id="IPR024688">
    <property type="entry name" value="Mac_dom"/>
</dbReference>
<dbReference type="InterPro" id="IPR011004">
    <property type="entry name" value="Trimer_LpxA-like_sf"/>
</dbReference>
<dbReference type="RefSeq" id="WP_003534450.1">
    <property type="nucleotide sequence ID" value="NZ_DS499653.1"/>
</dbReference>
<organism evidence="7 8">
    <name type="scientific">Thomasclavelia ramosa DSM 1402</name>
    <dbReference type="NCBI Taxonomy" id="445974"/>
    <lineage>
        <taxon>Bacteria</taxon>
        <taxon>Bacillati</taxon>
        <taxon>Bacillota</taxon>
        <taxon>Erysipelotrichia</taxon>
        <taxon>Erysipelotrichales</taxon>
        <taxon>Coprobacillaceae</taxon>
        <taxon>Thomasclavelia</taxon>
    </lineage>
</organism>
<evidence type="ECO:0000313" key="7">
    <source>
        <dbReference type="EMBL" id="EDS19961.1"/>
    </source>
</evidence>
<dbReference type="EMBL" id="ABFX02000002">
    <property type="protein sequence ID" value="EDS19961.1"/>
    <property type="molecule type" value="Genomic_DNA"/>
</dbReference>
<dbReference type="Gene3D" id="2.160.10.10">
    <property type="entry name" value="Hexapeptide repeat proteins"/>
    <property type="match status" value="1"/>
</dbReference>
<keyword evidence="2 5" id="KW-0808">Transferase</keyword>
<gene>
    <name evidence="7" type="ORF">CLORAM_00052</name>
</gene>
<dbReference type="Pfam" id="PF00132">
    <property type="entry name" value="Hexapep"/>
    <property type="match status" value="1"/>
</dbReference>
<proteinExistence type="inferred from homology"/>
<comment type="similarity">
    <text evidence="1 5">Belongs to the transferase hexapeptide repeat family.</text>
</comment>
<dbReference type="PROSITE" id="PS00101">
    <property type="entry name" value="HEXAPEP_TRANSFERASES"/>
    <property type="match status" value="1"/>
</dbReference>
<dbReference type="CDD" id="cd03357">
    <property type="entry name" value="LbH_MAT_GAT"/>
    <property type="match status" value="1"/>
</dbReference>
<dbReference type="Pfam" id="PF12464">
    <property type="entry name" value="Mac"/>
    <property type="match status" value="1"/>
</dbReference>
<reference evidence="7" key="1">
    <citation type="submission" date="2007-11" db="EMBL/GenBank/DDBJ databases">
        <authorList>
            <person name="Fulton L."/>
            <person name="Clifton S."/>
            <person name="Fulton B."/>
            <person name="Xu J."/>
            <person name="Minx P."/>
            <person name="Pepin K.H."/>
            <person name="Johnson M."/>
            <person name="Thiruvilangam P."/>
            <person name="Bhonagiri V."/>
            <person name="Nash W.E."/>
            <person name="Mardis E.R."/>
            <person name="Wilson R.K."/>
        </authorList>
    </citation>
    <scope>NUCLEOTIDE SEQUENCE [LARGE SCALE GENOMIC DNA]</scope>
    <source>
        <strain evidence="7">DSM 1402</strain>
    </source>
</reference>
<feature type="domain" description="Maltose/galactoside acetyltransferase" evidence="6">
    <location>
        <begin position="4"/>
        <end position="68"/>
    </location>
</feature>
<dbReference type="AlphaFoldDB" id="B0N0Z6"/>
<dbReference type="SMART" id="SM01266">
    <property type="entry name" value="Mac"/>
    <property type="match status" value="1"/>
</dbReference>
<evidence type="ECO:0000256" key="3">
    <source>
        <dbReference type="ARBA" id="ARBA00022737"/>
    </source>
</evidence>
<dbReference type="GO" id="GO:0008870">
    <property type="term" value="F:galactoside O-acetyltransferase activity"/>
    <property type="evidence" value="ECO:0007669"/>
    <property type="project" value="TreeGrafter"/>
</dbReference>
<sequence>MLLKDKMKNGQLYREFGHENIEDQEYEKEIERQRLNCKARMFEYNHCHPDNKKEKQDILRGLLGHAGENIWIEAPAYFAYGCNTYIGENFYANFNLVVVDDIEVHIGNNVMVAPNVTLSVTGHPVDPEYRRGGTQFSLPIVIGDDVWIGANSVILPGVTIGDNSVIGAGSVVTQDIPANSVAYGVPCRVIREINDYDKEYYRKGKKLILIGKSPCLL</sequence>
<evidence type="ECO:0000256" key="4">
    <source>
        <dbReference type="ARBA" id="ARBA00023315"/>
    </source>
</evidence>
<evidence type="ECO:0000256" key="1">
    <source>
        <dbReference type="ARBA" id="ARBA00007274"/>
    </source>
</evidence>
<dbReference type="Proteomes" id="UP000005798">
    <property type="component" value="Unassembled WGS sequence"/>
</dbReference>
<evidence type="ECO:0000256" key="2">
    <source>
        <dbReference type="ARBA" id="ARBA00022679"/>
    </source>
</evidence>
<keyword evidence="8" id="KW-1185">Reference proteome</keyword>